<sequence length="324" mass="37595">MSKFKDTIYDLPNEEYHRGERFKDFLSSTQIKDYLVSPKFARFKALHPEMFEIGAEAAEKGSLYHDAMESIVNTGSLDKWRNSLLVFQPPINERTGCPYGRETQKYRDALAEAVAANPGKSLTSSADVQLVETMVYELLNCCRETSKQIKQILSFKQTKAEVSHFVEYKNCKFKYRPDVETAKKIIDWKTVAVDDLHEDTVNRIITKFHYGISAAFYQFMEHERTGVWKEFYWVMQQKTAPYDAVFVSAANWAYHMEDGIVKMGASALLFAKLLEQHVYCTQNNDFDGAQVFIQPGFKGRRIMIPDTPSFEKNRMFNFYNNKNQ</sequence>
<accession>I8VND2</accession>
<protein>
    <recommendedName>
        <fullName evidence="1">Putative exodeoxyribonuclease 8 PDDEXK-like domain-containing protein</fullName>
    </recommendedName>
</protein>
<feature type="domain" description="Putative exodeoxyribonuclease 8 PDDEXK-like" evidence="1">
    <location>
        <begin position="126"/>
        <end position="260"/>
    </location>
</feature>
<gene>
    <name evidence="2" type="ORF">HMPREF1062_04055</name>
</gene>
<dbReference type="Proteomes" id="UP000003741">
    <property type="component" value="Unassembled WGS sequence"/>
</dbReference>
<dbReference type="Gene3D" id="3.90.320.10">
    <property type="match status" value="1"/>
</dbReference>
<dbReference type="AlphaFoldDB" id="I8VND2"/>
<dbReference type="Pfam" id="PF12684">
    <property type="entry name" value="DUF3799"/>
    <property type="match status" value="1"/>
</dbReference>
<dbReference type="RefSeq" id="WP_007218232.1">
    <property type="nucleotide sequence ID" value="NZ_JH724088.1"/>
</dbReference>
<evidence type="ECO:0000259" key="1">
    <source>
        <dbReference type="Pfam" id="PF12684"/>
    </source>
</evidence>
<comment type="caution">
    <text evidence="2">The sequence shown here is derived from an EMBL/GenBank/DDBJ whole genome shotgun (WGS) entry which is preliminary data.</text>
</comment>
<proteinExistence type="predicted"/>
<dbReference type="InterPro" id="IPR024432">
    <property type="entry name" value="Put_RecE_PDDEXK-like_dom"/>
</dbReference>
<dbReference type="InterPro" id="IPR011604">
    <property type="entry name" value="PDDEXK-like_dom_sf"/>
</dbReference>
<evidence type="ECO:0000313" key="3">
    <source>
        <dbReference type="Proteomes" id="UP000003741"/>
    </source>
</evidence>
<evidence type="ECO:0000313" key="2">
    <source>
        <dbReference type="EMBL" id="EIY26862.1"/>
    </source>
</evidence>
<dbReference type="EMBL" id="AGXG01000088">
    <property type="protein sequence ID" value="EIY26862.1"/>
    <property type="molecule type" value="Genomic_DNA"/>
</dbReference>
<dbReference type="HOGENOM" id="CLU_865110_0_0_10"/>
<reference evidence="2 3" key="1">
    <citation type="submission" date="2012-02" db="EMBL/GenBank/DDBJ databases">
        <title>The Genome Sequence of Bacteroides cellulosilyticus CL02T12C19.</title>
        <authorList>
            <consortium name="The Broad Institute Genome Sequencing Platform"/>
            <person name="Earl A."/>
            <person name="Ward D."/>
            <person name="Feldgarden M."/>
            <person name="Gevers D."/>
            <person name="Zitomersky N.L."/>
            <person name="Coyne M.J."/>
            <person name="Comstock L.E."/>
            <person name="Young S.K."/>
            <person name="Zeng Q."/>
            <person name="Gargeya S."/>
            <person name="Fitzgerald M."/>
            <person name="Haas B."/>
            <person name="Abouelleil A."/>
            <person name="Alvarado L."/>
            <person name="Arachchi H.M."/>
            <person name="Berlin A."/>
            <person name="Chapman S.B."/>
            <person name="Gearin G."/>
            <person name="Goldberg J."/>
            <person name="Griggs A."/>
            <person name="Gujja S."/>
            <person name="Hansen M."/>
            <person name="Heiman D."/>
            <person name="Howarth C."/>
            <person name="Larimer J."/>
            <person name="Lui A."/>
            <person name="MacDonald P.J.P."/>
            <person name="McCowen C."/>
            <person name="Montmayeur A."/>
            <person name="Murphy C."/>
            <person name="Neiman D."/>
            <person name="Pearson M."/>
            <person name="Priest M."/>
            <person name="Roberts A."/>
            <person name="Saif S."/>
            <person name="Shea T."/>
            <person name="Sisk P."/>
            <person name="Stolte C."/>
            <person name="Sykes S."/>
            <person name="Wortman J."/>
            <person name="Nusbaum C."/>
            <person name="Birren B."/>
        </authorList>
    </citation>
    <scope>NUCLEOTIDE SEQUENCE [LARGE SCALE GENOMIC DNA]</scope>
    <source>
        <strain evidence="2 3">CL02T12C19</strain>
    </source>
</reference>
<name>I8VND2_9BACE</name>
<dbReference type="OrthoDB" id="1030515at2"/>
<keyword evidence="3" id="KW-1185">Reference proteome</keyword>
<organism evidence="2 3">
    <name type="scientific">Bacteroides cellulosilyticus CL02T12C19</name>
    <dbReference type="NCBI Taxonomy" id="997874"/>
    <lineage>
        <taxon>Bacteria</taxon>
        <taxon>Pseudomonadati</taxon>
        <taxon>Bacteroidota</taxon>
        <taxon>Bacteroidia</taxon>
        <taxon>Bacteroidales</taxon>
        <taxon>Bacteroidaceae</taxon>
        <taxon>Bacteroides</taxon>
    </lineage>
</organism>
<dbReference type="PATRIC" id="fig|997874.3.peg.4151"/>